<keyword evidence="3" id="KW-1185">Reference proteome</keyword>
<feature type="region of interest" description="Disordered" evidence="1">
    <location>
        <begin position="208"/>
        <end position="245"/>
    </location>
</feature>
<dbReference type="EMBL" id="JAVRRG010000238">
    <property type="protein sequence ID" value="KAK5075866.1"/>
    <property type="molecule type" value="Genomic_DNA"/>
</dbReference>
<name>A0ABR0JXS8_9EURO</name>
<proteinExistence type="predicted"/>
<feature type="region of interest" description="Disordered" evidence="1">
    <location>
        <begin position="110"/>
        <end position="141"/>
    </location>
</feature>
<evidence type="ECO:0000313" key="3">
    <source>
        <dbReference type="Proteomes" id="UP001345013"/>
    </source>
</evidence>
<gene>
    <name evidence="2" type="ORF">LTR24_009807</name>
</gene>
<protein>
    <submittedName>
        <fullName evidence="2">Uncharacterized protein</fullName>
    </submittedName>
</protein>
<organism evidence="2 3">
    <name type="scientific">Lithohypha guttulata</name>
    <dbReference type="NCBI Taxonomy" id="1690604"/>
    <lineage>
        <taxon>Eukaryota</taxon>
        <taxon>Fungi</taxon>
        <taxon>Dikarya</taxon>
        <taxon>Ascomycota</taxon>
        <taxon>Pezizomycotina</taxon>
        <taxon>Eurotiomycetes</taxon>
        <taxon>Chaetothyriomycetidae</taxon>
        <taxon>Chaetothyriales</taxon>
        <taxon>Trichomeriaceae</taxon>
        <taxon>Lithohypha</taxon>
    </lineage>
</organism>
<evidence type="ECO:0000256" key="1">
    <source>
        <dbReference type="SAM" id="MobiDB-lite"/>
    </source>
</evidence>
<sequence>MPVKPKQKHLTKAPQEYYDLRVQLALQRVHLRAICHRYDNEIAEQFPDQNLVYALVGQITTEQREYAQTEEKLTQVSSKLKFTGNVEEDNKNKRERANIAYTVRKLHWGSHGAEGKYPSPPSTPSPPPSPPPTTPSKTDVWTTFRDSTSTTIDDEDSPKSSAKKVHFAQLPHYSKRTWLKRLSDKVENIACNVAITPLLDAVRRAPDTTTALPRATASPKKRPCNDDDYAQLSDHSPTKKAKKKHATPWPEAYLFEDLDVFQDCEDADEDIENTRRSMRHKGDNGEESCKIHLHLQIWRVNDYY</sequence>
<comment type="caution">
    <text evidence="2">The sequence shown here is derived from an EMBL/GenBank/DDBJ whole genome shotgun (WGS) entry which is preliminary data.</text>
</comment>
<reference evidence="2 3" key="1">
    <citation type="submission" date="2023-08" db="EMBL/GenBank/DDBJ databases">
        <title>Black Yeasts Isolated from many extreme environments.</title>
        <authorList>
            <person name="Coleine C."/>
            <person name="Stajich J.E."/>
            <person name="Selbmann L."/>
        </authorList>
    </citation>
    <scope>NUCLEOTIDE SEQUENCE [LARGE SCALE GENOMIC DNA]</scope>
    <source>
        <strain evidence="2 3">CCFEE 5885</strain>
    </source>
</reference>
<accession>A0ABR0JXS8</accession>
<feature type="compositionally biased region" description="Pro residues" evidence="1">
    <location>
        <begin position="118"/>
        <end position="134"/>
    </location>
</feature>
<evidence type="ECO:0000313" key="2">
    <source>
        <dbReference type="EMBL" id="KAK5075866.1"/>
    </source>
</evidence>
<dbReference type="Proteomes" id="UP001345013">
    <property type="component" value="Unassembled WGS sequence"/>
</dbReference>